<feature type="compositionally biased region" description="Basic and acidic residues" evidence="5">
    <location>
        <begin position="331"/>
        <end position="348"/>
    </location>
</feature>
<dbReference type="PROSITE" id="PS50847">
    <property type="entry name" value="GRAM_POS_ANCHORING"/>
    <property type="match status" value="1"/>
</dbReference>
<feature type="signal peptide" evidence="7">
    <location>
        <begin position="1"/>
        <end position="29"/>
    </location>
</feature>
<keyword evidence="6" id="KW-1133">Transmembrane helix</keyword>
<evidence type="ECO:0000256" key="3">
    <source>
        <dbReference type="ARBA" id="ARBA00022729"/>
    </source>
</evidence>
<organism evidence="9">
    <name type="scientific">Streptomyces sp. NBC_00003</name>
    <dbReference type="NCBI Taxonomy" id="2903608"/>
    <lineage>
        <taxon>Bacteria</taxon>
        <taxon>Bacillati</taxon>
        <taxon>Actinomycetota</taxon>
        <taxon>Actinomycetes</taxon>
        <taxon>Kitasatosporales</taxon>
        <taxon>Streptomycetaceae</taxon>
        <taxon>Streptomyces</taxon>
    </lineage>
</organism>
<evidence type="ECO:0000256" key="7">
    <source>
        <dbReference type="SAM" id="SignalP"/>
    </source>
</evidence>
<dbReference type="InterPro" id="IPR019931">
    <property type="entry name" value="LPXTG_anchor"/>
</dbReference>
<accession>A0AAU2V815</accession>
<dbReference type="EMBL" id="CP108318">
    <property type="protein sequence ID" value="WTW63617.1"/>
    <property type="molecule type" value="Genomic_DNA"/>
</dbReference>
<evidence type="ECO:0000313" key="9">
    <source>
        <dbReference type="EMBL" id="WTW63617.1"/>
    </source>
</evidence>
<reference evidence="9" key="1">
    <citation type="submission" date="2022-10" db="EMBL/GenBank/DDBJ databases">
        <title>The complete genomes of actinobacterial strains from the NBC collection.</title>
        <authorList>
            <person name="Joergensen T.S."/>
            <person name="Alvarez Arevalo M."/>
            <person name="Sterndorff E.B."/>
            <person name="Faurdal D."/>
            <person name="Vuksanovic O."/>
            <person name="Mourched A.-S."/>
            <person name="Charusanti P."/>
            <person name="Shaw S."/>
            <person name="Blin K."/>
            <person name="Weber T."/>
        </authorList>
    </citation>
    <scope>NUCLEOTIDE SEQUENCE</scope>
    <source>
        <strain evidence="9">NBC_00003</strain>
    </source>
</reference>
<evidence type="ECO:0000256" key="5">
    <source>
        <dbReference type="SAM" id="MobiDB-lite"/>
    </source>
</evidence>
<proteinExistence type="predicted"/>
<gene>
    <name evidence="9" type="ORF">OG549_24860</name>
</gene>
<sequence length="419" mass="42393">MNIRRILTTTVAAAVTAPAALLSVSPAFAAETKPAAQTQKPTYEELKKAAADAAKAYDAAAKAYADQRALVEKVMSDDAPEAKAFHDAWAAAEKAKAAKAAADQAVTDAKAKLAALPETADADEKAAAQKAVTDAEAAAKAAAEAQTAAAAKRKSTGNTLADLRIDTLRKYDALTKAKAAAQKAKETADAALKAAGECVWQPKISSELKGLPAQVVAGTTVDFSFRVSNATGHTLDVSPLFFVHTAQGKAQWLDGTVWKELPDEPSIVAPAKGVAAGSTIEVKVRLTVDAKAKAGKGDALIAGNASDAYNPCILGPMKGYKFAVLTAGSKPDGDAAKPQPTEDKDRPKPTGKPTAGGSAPTAQGGAAATPLNTATTTGALASTGSSSAMPRLALAGGVAVALGAGAVIATRRRKATDRT</sequence>
<feature type="region of interest" description="Disordered" evidence="5">
    <location>
        <begin position="331"/>
        <end position="386"/>
    </location>
</feature>
<evidence type="ECO:0000259" key="8">
    <source>
        <dbReference type="PROSITE" id="PS50847"/>
    </source>
</evidence>
<feature type="chain" id="PRO_5043849932" description="Gram-positive cocci surface proteins LPxTG domain-containing protein" evidence="7">
    <location>
        <begin position="30"/>
        <end position="419"/>
    </location>
</feature>
<evidence type="ECO:0000256" key="2">
    <source>
        <dbReference type="ARBA" id="ARBA00022525"/>
    </source>
</evidence>
<keyword evidence="2" id="KW-0964">Secreted</keyword>
<feature type="domain" description="Gram-positive cocci surface proteins LPxTG" evidence="8">
    <location>
        <begin position="380"/>
        <end position="419"/>
    </location>
</feature>
<keyword evidence="1" id="KW-0134">Cell wall</keyword>
<dbReference type="AlphaFoldDB" id="A0AAU2V815"/>
<protein>
    <recommendedName>
        <fullName evidence="8">Gram-positive cocci surface proteins LPxTG domain-containing protein</fullName>
    </recommendedName>
</protein>
<keyword evidence="3 7" id="KW-0732">Signal</keyword>
<name>A0AAU2V815_9ACTN</name>
<feature type="transmembrane region" description="Helical" evidence="6">
    <location>
        <begin position="392"/>
        <end position="410"/>
    </location>
</feature>
<keyword evidence="6" id="KW-0472">Membrane</keyword>
<evidence type="ECO:0000256" key="1">
    <source>
        <dbReference type="ARBA" id="ARBA00022512"/>
    </source>
</evidence>
<evidence type="ECO:0000256" key="6">
    <source>
        <dbReference type="SAM" id="Phobius"/>
    </source>
</evidence>
<keyword evidence="6" id="KW-0812">Transmembrane</keyword>
<evidence type="ECO:0000256" key="4">
    <source>
        <dbReference type="ARBA" id="ARBA00023088"/>
    </source>
</evidence>
<keyword evidence="4" id="KW-0572">Peptidoglycan-anchor</keyword>
<feature type="compositionally biased region" description="Low complexity" evidence="5">
    <location>
        <begin position="353"/>
        <end position="386"/>
    </location>
</feature>